<gene>
    <name evidence="1" type="primary">AUGUSTUS-3.0.2_34785</name>
    <name evidence="1" type="ORF">TcasGA2_TC034785</name>
</gene>
<dbReference type="Proteomes" id="UP000007266">
    <property type="component" value="Linkage group 7"/>
</dbReference>
<evidence type="ECO:0000313" key="2">
    <source>
        <dbReference type="Proteomes" id="UP000007266"/>
    </source>
</evidence>
<reference evidence="1 2" key="2">
    <citation type="journal article" date="2010" name="Nucleic Acids Res.">
        <title>BeetleBase in 2010: revisions to provide comprehensive genomic information for Tribolium castaneum.</title>
        <authorList>
            <person name="Kim H.S."/>
            <person name="Murphy T."/>
            <person name="Xia J."/>
            <person name="Caragea D."/>
            <person name="Park Y."/>
            <person name="Beeman R.W."/>
            <person name="Lorenzen M.D."/>
            <person name="Butcher S."/>
            <person name="Manak J.R."/>
            <person name="Brown S.J."/>
        </authorList>
    </citation>
    <scope>GENOME REANNOTATION</scope>
    <source>
        <strain evidence="1 2">Georgia GA2</strain>
    </source>
</reference>
<dbReference type="EMBL" id="KQ971353">
    <property type="protein sequence ID" value="KYB26589.1"/>
    <property type="molecule type" value="Genomic_DNA"/>
</dbReference>
<name>A0A139WFD5_TRICA</name>
<evidence type="ECO:0000313" key="1">
    <source>
        <dbReference type="EMBL" id="KYB26589.1"/>
    </source>
</evidence>
<sequence>MGYCANCYEYLQIAFRIRRQCFPGLRNLAGTTKHFHKYS</sequence>
<keyword evidence="2" id="KW-1185">Reference proteome</keyword>
<reference evidence="1 2" key="1">
    <citation type="journal article" date="2008" name="Nature">
        <title>The genome of the model beetle and pest Tribolium castaneum.</title>
        <authorList>
            <consortium name="Tribolium Genome Sequencing Consortium"/>
            <person name="Richards S."/>
            <person name="Gibbs R.A."/>
            <person name="Weinstock G.M."/>
            <person name="Brown S.J."/>
            <person name="Denell R."/>
            <person name="Beeman R.W."/>
            <person name="Gibbs R."/>
            <person name="Beeman R.W."/>
            <person name="Brown S.J."/>
            <person name="Bucher G."/>
            <person name="Friedrich M."/>
            <person name="Grimmelikhuijzen C.J."/>
            <person name="Klingler M."/>
            <person name="Lorenzen M."/>
            <person name="Richards S."/>
            <person name="Roth S."/>
            <person name="Schroder R."/>
            <person name="Tautz D."/>
            <person name="Zdobnov E.M."/>
            <person name="Muzny D."/>
            <person name="Gibbs R.A."/>
            <person name="Weinstock G.M."/>
            <person name="Attaway T."/>
            <person name="Bell S."/>
            <person name="Buhay C.J."/>
            <person name="Chandrabose M.N."/>
            <person name="Chavez D."/>
            <person name="Clerk-Blankenburg K.P."/>
            <person name="Cree A."/>
            <person name="Dao M."/>
            <person name="Davis C."/>
            <person name="Chacko J."/>
            <person name="Dinh H."/>
            <person name="Dugan-Rocha S."/>
            <person name="Fowler G."/>
            <person name="Garner T.T."/>
            <person name="Garnes J."/>
            <person name="Gnirke A."/>
            <person name="Hawes A."/>
            <person name="Hernandez J."/>
            <person name="Hines S."/>
            <person name="Holder M."/>
            <person name="Hume J."/>
            <person name="Jhangiani S.N."/>
            <person name="Joshi V."/>
            <person name="Khan Z.M."/>
            <person name="Jackson L."/>
            <person name="Kovar C."/>
            <person name="Kowis A."/>
            <person name="Lee S."/>
            <person name="Lewis L.R."/>
            <person name="Margolis J."/>
            <person name="Morgan M."/>
            <person name="Nazareth L.V."/>
            <person name="Nguyen N."/>
            <person name="Okwuonu G."/>
            <person name="Parker D."/>
            <person name="Richards S."/>
            <person name="Ruiz S.J."/>
            <person name="Santibanez J."/>
            <person name="Savard J."/>
            <person name="Scherer S.E."/>
            <person name="Schneider B."/>
            <person name="Sodergren E."/>
            <person name="Tautz D."/>
            <person name="Vattahil S."/>
            <person name="Villasana D."/>
            <person name="White C.S."/>
            <person name="Wright R."/>
            <person name="Park Y."/>
            <person name="Beeman R.W."/>
            <person name="Lord J."/>
            <person name="Oppert B."/>
            <person name="Lorenzen M."/>
            <person name="Brown S."/>
            <person name="Wang L."/>
            <person name="Savard J."/>
            <person name="Tautz D."/>
            <person name="Richards S."/>
            <person name="Weinstock G."/>
            <person name="Gibbs R.A."/>
            <person name="Liu Y."/>
            <person name="Worley K."/>
            <person name="Weinstock G."/>
            <person name="Elsik C.G."/>
            <person name="Reese J.T."/>
            <person name="Elhaik E."/>
            <person name="Landan G."/>
            <person name="Graur D."/>
            <person name="Arensburger P."/>
            <person name="Atkinson P."/>
            <person name="Beeman R.W."/>
            <person name="Beidler J."/>
            <person name="Brown S.J."/>
            <person name="Demuth J.P."/>
            <person name="Drury D.W."/>
            <person name="Du Y.Z."/>
            <person name="Fujiwara H."/>
            <person name="Lorenzen M."/>
            <person name="Maselli V."/>
            <person name="Osanai M."/>
            <person name="Park Y."/>
            <person name="Robertson H.M."/>
            <person name="Tu Z."/>
            <person name="Wang J.J."/>
            <person name="Wang S."/>
            <person name="Richards S."/>
            <person name="Song H."/>
            <person name="Zhang L."/>
            <person name="Sodergren E."/>
            <person name="Werner D."/>
            <person name="Stanke M."/>
            <person name="Morgenstern B."/>
            <person name="Solovyev V."/>
            <person name="Kosarev P."/>
            <person name="Brown G."/>
            <person name="Chen H.C."/>
            <person name="Ermolaeva O."/>
            <person name="Hlavina W."/>
            <person name="Kapustin Y."/>
            <person name="Kiryutin B."/>
            <person name="Kitts P."/>
            <person name="Maglott D."/>
            <person name="Pruitt K."/>
            <person name="Sapojnikov V."/>
            <person name="Souvorov A."/>
            <person name="Mackey A.J."/>
            <person name="Waterhouse R.M."/>
            <person name="Wyder S."/>
            <person name="Zdobnov E.M."/>
            <person name="Zdobnov E.M."/>
            <person name="Wyder S."/>
            <person name="Kriventseva E.V."/>
            <person name="Kadowaki T."/>
            <person name="Bork P."/>
            <person name="Aranda M."/>
            <person name="Bao R."/>
            <person name="Beermann A."/>
            <person name="Berns N."/>
            <person name="Bolognesi R."/>
            <person name="Bonneton F."/>
            <person name="Bopp D."/>
            <person name="Brown S.J."/>
            <person name="Bucher G."/>
            <person name="Butts T."/>
            <person name="Chaumot A."/>
            <person name="Denell R.E."/>
            <person name="Ferrier D.E."/>
            <person name="Friedrich M."/>
            <person name="Gordon C.M."/>
            <person name="Jindra M."/>
            <person name="Klingler M."/>
            <person name="Lan Q."/>
            <person name="Lattorff H.M."/>
            <person name="Laudet V."/>
            <person name="von Levetsow C."/>
            <person name="Liu Z."/>
            <person name="Lutz R."/>
            <person name="Lynch J.A."/>
            <person name="da Fonseca R.N."/>
            <person name="Posnien N."/>
            <person name="Reuter R."/>
            <person name="Roth S."/>
            <person name="Savard J."/>
            <person name="Schinko J.B."/>
            <person name="Schmitt C."/>
            <person name="Schoppmeier M."/>
            <person name="Schroder R."/>
            <person name="Shippy T.D."/>
            <person name="Simonnet F."/>
            <person name="Marques-Souza H."/>
            <person name="Tautz D."/>
            <person name="Tomoyasu Y."/>
            <person name="Trauner J."/>
            <person name="Van der Zee M."/>
            <person name="Vervoort M."/>
            <person name="Wittkopp N."/>
            <person name="Wimmer E.A."/>
            <person name="Yang X."/>
            <person name="Jones A.K."/>
            <person name="Sattelle D.B."/>
            <person name="Ebert P.R."/>
            <person name="Nelson D."/>
            <person name="Scott J.G."/>
            <person name="Beeman R.W."/>
            <person name="Muthukrishnan S."/>
            <person name="Kramer K.J."/>
            <person name="Arakane Y."/>
            <person name="Beeman R.W."/>
            <person name="Zhu Q."/>
            <person name="Hogenkamp D."/>
            <person name="Dixit R."/>
            <person name="Oppert B."/>
            <person name="Jiang H."/>
            <person name="Zou Z."/>
            <person name="Marshall J."/>
            <person name="Elpidina E."/>
            <person name="Vinokurov K."/>
            <person name="Oppert C."/>
            <person name="Zou Z."/>
            <person name="Evans J."/>
            <person name="Lu Z."/>
            <person name="Zhao P."/>
            <person name="Sumathipala N."/>
            <person name="Altincicek B."/>
            <person name="Vilcinskas A."/>
            <person name="Williams M."/>
            <person name="Hultmark D."/>
            <person name="Hetru C."/>
            <person name="Jiang H."/>
            <person name="Grimmelikhuijzen C.J."/>
            <person name="Hauser F."/>
            <person name="Cazzamali G."/>
            <person name="Williamson M."/>
            <person name="Park Y."/>
            <person name="Li B."/>
            <person name="Tanaka Y."/>
            <person name="Predel R."/>
            <person name="Neupert S."/>
            <person name="Schachtner J."/>
            <person name="Verleyen P."/>
            <person name="Raible F."/>
            <person name="Bork P."/>
            <person name="Friedrich M."/>
            <person name="Walden K.K."/>
            <person name="Robertson H.M."/>
            <person name="Angeli S."/>
            <person name="Foret S."/>
            <person name="Bucher G."/>
            <person name="Schuetz S."/>
            <person name="Maleszka R."/>
            <person name="Wimmer E.A."/>
            <person name="Beeman R.W."/>
            <person name="Lorenzen M."/>
            <person name="Tomoyasu Y."/>
            <person name="Miller S.C."/>
            <person name="Grossmann D."/>
            <person name="Bucher G."/>
        </authorList>
    </citation>
    <scope>NUCLEOTIDE SEQUENCE [LARGE SCALE GENOMIC DNA]</scope>
    <source>
        <strain evidence="1 2">Georgia GA2</strain>
    </source>
</reference>
<dbReference type="AlphaFoldDB" id="A0A139WFD5"/>
<dbReference type="InParanoid" id="A0A139WFD5"/>
<proteinExistence type="predicted"/>
<accession>A0A139WFD5</accession>
<organism evidence="1 2">
    <name type="scientific">Tribolium castaneum</name>
    <name type="common">Red flour beetle</name>
    <dbReference type="NCBI Taxonomy" id="7070"/>
    <lineage>
        <taxon>Eukaryota</taxon>
        <taxon>Metazoa</taxon>
        <taxon>Ecdysozoa</taxon>
        <taxon>Arthropoda</taxon>
        <taxon>Hexapoda</taxon>
        <taxon>Insecta</taxon>
        <taxon>Pterygota</taxon>
        <taxon>Neoptera</taxon>
        <taxon>Endopterygota</taxon>
        <taxon>Coleoptera</taxon>
        <taxon>Polyphaga</taxon>
        <taxon>Cucujiformia</taxon>
        <taxon>Tenebrionidae</taxon>
        <taxon>Tenebrionidae incertae sedis</taxon>
        <taxon>Tribolium</taxon>
    </lineage>
</organism>
<protein>
    <submittedName>
        <fullName evidence="1">Uncharacterized protein</fullName>
    </submittedName>
</protein>